<sequence length="140" mass="15904">MANTYEQNNFKNMAEAVAFQEQQDCTTSTVTVVETEEQEQVPRVTLKLRKPRTDRKVQWSTETVDNEHLNKKKSKCCCIFEKPRKFGESSSDESEDECDHCYGHVERKKRDRQPPGSDCSDGGGSATVHPDSSQTITIDN</sequence>
<gene>
    <name evidence="4" type="primary">PP1RB</name>
</gene>
<reference evidence="4" key="1">
    <citation type="submission" date="2013-07" db="EMBL/GenBank/DDBJ databases">
        <title>Midgut Transcriptome Profiling of Anoplphora glabripennis, a Lignocellulose Degrading, Wood-Boring Cerambycid.</title>
        <authorList>
            <person name="Scully E.D."/>
            <person name="Hoover K."/>
            <person name="Carlson J.E."/>
            <person name="Tien M."/>
            <person name="Geib S.M."/>
        </authorList>
    </citation>
    <scope>NUCLEOTIDE SEQUENCE</scope>
</reference>
<evidence type="ECO:0000256" key="2">
    <source>
        <dbReference type="ARBA" id="ARBA00031039"/>
    </source>
</evidence>
<dbReference type="InterPro" id="IPR011107">
    <property type="entry name" value="PPI_Ypi1"/>
</dbReference>
<dbReference type="EMBL" id="GALX01000822">
    <property type="protein sequence ID" value="JAB67644.1"/>
    <property type="molecule type" value="Transcribed_RNA"/>
</dbReference>
<dbReference type="Pfam" id="PF07491">
    <property type="entry name" value="PPI_Ypi1"/>
    <property type="match status" value="1"/>
</dbReference>
<evidence type="ECO:0000256" key="1">
    <source>
        <dbReference type="ARBA" id="ARBA00021994"/>
    </source>
</evidence>
<proteinExistence type="predicted"/>
<evidence type="ECO:0000313" key="4">
    <source>
        <dbReference type="EMBL" id="JAB67644.1"/>
    </source>
</evidence>
<accession>V5GU09</accession>
<protein>
    <recommendedName>
        <fullName evidence="1">E3 ubiquitin-protein ligase PPP1R11</fullName>
    </recommendedName>
    <alternativeName>
        <fullName evidence="2">Protein phosphatase 1 regulatory subunit 11</fullName>
    </alternativeName>
</protein>
<dbReference type="PANTHER" id="PTHR20835">
    <property type="entry name" value="E3 UBIQUITIN-PROTEIN LIGASE PPP1R11-RELATED"/>
    <property type="match status" value="1"/>
</dbReference>
<dbReference type="PANTHER" id="PTHR20835:SF0">
    <property type="entry name" value="E3 UBIQUITIN-PROTEIN LIGASE PPP1R11"/>
    <property type="match status" value="1"/>
</dbReference>
<evidence type="ECO:0000256" key="3">
    <source>
        <dbReference type="SAM" id="MobiDB-lite"/>
    </source>
</evidence>
<dbReference type="GO" id="GO:0005634">
    <property type="term" value="C:nucleus"/>
    <property type="evidence" value="ECO:0007669"/>
    <property type="project" value="TreeGrafter"/>
</dbReference>
<feature type="compositionally biased region" description="Polar residues" evidence="3">
    <location>
        <begin position="130"/>
        <end position="140"/>
    </location>
</feature>
<dbReference type="GO" id="GO:0004865">
    <property type="term" value="F:protein serine/threonine phosphatase inhibitor activity"/>
    <property type="evidence" value="ECO:0007669"/>
    <property type="project" value="InterPro"/>
</dbReference>
<dbReference type="AlphaFoldDB" id="V5GU09"/>
<dbReference type="GO" id="GO:0008157">
    <property type="term" value="F:protein phosphatase 1 binding"/>
    <property type="evidence" value="ECO:0007669"/>
    <property type="project" value="TreeGrafter"/>
</dbReference>
<feature type="region of interest" description="Disordered" evidence="3">
    <location>
        <begin position="107"/>
        <end position="140"/>
    </location>
</feature>
<organism evidence="4">
    <name type="scientific">Anoplophora glabripennis</name>
    <name type="common">Asian longhorn beetle</name>
    <name type="synonym">Anoplophora nobilis</name>
    <dbReference type="NCBI Taxonomy" id="217634"/>
    <lineage>
        <taxon>Eukaryota</taxon>
        <taxon>Metazoa</taxon>
        <taxon>Ecdysozoa</taxon>
        <taxon>Arthropoda</taxon>
        <taxon>Hexapoda</taxon>
        <taxon>Insecta</taxon>
        <taxon>Pterygota</taxon>
        <taxon>Neoptera</taxon>
        <taxon>Endopterygota</taxon>
        <taxon>Coleoptera</taxon>
        <taxon>Polyphaga</taxon>
        <taxon>Cucujiformia</taxon>
        <taxon>Chrysomeloidea</taxon>
        <taxon>Cerambycidae</taxon>
        <taxon>Lamiinae</taxon>
        <taxon>Lamiini</taxon>
        <taxon>Anoplophora</taxon>
    </lineage>
</organism>
<name>V5GU09_ANOGL</name>